<reference evidence="10" key="1">
    <citation type="journal article" date="2019" name="Int. J. Syst. Evol. Microbiol.">
        <title>The Global Catalogue of Microorganisms (GCM) 10K type strain sequencing project: providing services to taxonomists for standard genome sequencing and annotation.</title>
        <authorList>
            <consortium name="The Broad Institute Genomics Platform"/>
            <consortium name="The Broad Institute Genome Sequencing Center for Infectious Disease"/>
            <person name="Wu L."/>
            <person name="Ma J."/>
        </authorList>
    </citation>
    <scope>NUCLEOTIDE SEQUENCE [LARGE SCALE GENOMIC DNA]</scope>
    <source>
        <strain evidence="10">CGMCC 4.1782</strain>
    </source>
</reference>
<dbReference type="Proteomes" id="UP001597374">
    <property type="component" value="Unassembled WGS sequence"/>
</dbReference>
<evidence type="ECO:0000256" key="1">
    <source>
        <dbReference type="ARBA" id="ARBA00004442"/>
    </source>
</evidence>
<accession>A0ABW5CTX8</accession>
<dbReference type="PANTHER" id="PTHR30026:SF20">
    <property type="entry name" value="OUTER MEMBRANE PROTEIN TOLC"/>
    <property type="match status" value="1"/>
</dbReference>
<evidence type="ECO:0000256" key="4">
    <source>
        <dbReference type="ARBA" id="ARBA00022452"/>
    </source>
</evidence>
<dbReference type="InterPro" id="IPR003423">
    <property type="entry name" value="OMP_efflux"/>
</dbReference>
<keyword evidence="8" id="KW-0175">Coiled coil</keyword>
<organism evidence="9 10">
    <name type="scientific">Pontibacter ruber</name>
    <dbReference type="NCBI Taxonomy" id="1343895"/>
    <lineage>
        <taxon>Bacteria</taxon>
        <taxon>Pseudomonadati</taxon>
        <taxon>Bacteroidota</taxon>
        <taxon>Cytophagia</taxon>
        <taxon>Cytophagales</taxon>
        <taxon>Hymenobacteraceae</taxon>
        <taxon>Pontibacter</taxon>
    </lineage>
</organism>
<evidence type="ECO:0000256" key="3">
    <source>
        <dbReference type="ARBA" id="ARBA00022448"/>
    </source>
</evidence>
<proteinExistence type="inferred from homology"/>
<comment type="caution">
    <text evidence="9">The sequence shown here is derived from an EMBL/GenBank/DDBJ whole genome shotgun (WGS) entry which is preliminary data.</text>
</comment>
<dbReference type="EMBL" id="JBHUIM010000001">
    <property type="protein sequence ID" value="MFD2244745.1"/>
    <property type="molecule type" value="Genomic_DNA"/>
</dbReference>
<dbReference type="SUPFAM" id="SSF56954">
    <property type="entry name" value="Outer membrane efflux proteins (OEP)"/>
    <property type="match status" value="1"/>
</dbReference>
<sequence length="442" mass="50866">MSIPTYIRPIVLGFLLWPSLLLAQSKERVLPDSLTLEQCIEYAISNKPDVKQARIDEAIGERDIKASLSDWLPQVSARYTLLHNIKQQTTVFGDNVVTIGTKHNSNILFEANQTLYSNDVLLASRSAKYNRLQLDQNTQDVKINAVVDVSKAFFDILLTQEQLRIYDENIAREEKQYKDAFARFESGLVDKTDYQRASITLANSRSQRRGTEESLKAKYTYLKELMGFPANAKLQLVFNNALMQQQIQIDTTQQVAYANRVEYQQLEAQQHVLKLNTNYYRYGFLPTVNAFINYSPVYFNNNFSDLYNTAYPTSTVGLQASIPIFQGTRRIQNLKRAQLLEERLVISMEDTRNRINTEYQTALANYKSDLVEWETQRENAKLAEEVYDVIKLQYDEGVKAYVDLIVAETSLRAAQLIYYNALYRVLASKLDLQRALGTIEVQ</sequence>
<comment type="similarity">
    <text evidence="2">Belongs to the outer membrane factor (OMF) (TC 1.B.17) family.</text>
</comment>
<keyword evidence="6" id="KW-0472">Membrane</keyword>
<protein>
    <submittedName>
        <fullName evidence="9">TolC family protein</fullName>
    </submittedName>
</protein>
<dbReference type="InterPro" id="IPR051906">
    <property type="entry name" value="TolC-like"/>
</dbReference>
<dbReference type="RefSeq" id="WP_250429879.1">
    <property type="nucleotide sequence ID" value="NZ_JALPRR010000002.1"/>
</dbReference>
<evidence type="ECO:0000256" key="2">
    <source>
        <dbReference type="ARBA" id="ARBA00007613"/>
    </source>
</evidence>
<dbReference type="Pfam" id="PF02321">
    <property type="entry name" value="OEP"/>
    <property type="match status" value="2"/>
</dbReference>
<dbReference type="PANTHER" id="PTHR30026">
    <property type="entry name" value="OUTER MEMBRANE PROTEIN TOLC"/>
    <property type="match status" value="1"/>
</dbReference>
<keyword evidence="4" id="KW-1134">Transmembrane beta strand</keyword>
<gene>
    <name evidence="9" type="ORF">ACFSKP_00670</name>
</gene>
<evidence type="ECO:0000256" key="8">
    <source>
        <dbReference type="SAM" id="Coils"/>
    </source>
</evidence>
<evidence type="ECO:0000256" key="5">
    <source>
        <dbReference type="ARBA" id="ARBA00022692"/>
    </source>
</evidence>
<feature type="coiled-coil region" evidence="8">
    <location>
        <begin position="356"/>
        <end position="383"/>
    </location>
</feature>
<keyword evidence="7" id="KW-0998">Cell outer membrane</keyword>
<keyword evidence="3" id="KW-0813">Transport</keyword>
<evidence type="ECO:0000313" key="10">
    <source>
        <dbReference type="Proteomes" id="UP001597374"/>
    </source>
</evidence>
<evidence type="ECO:0000313" key="9">
    <source>
        <dbReference type="EMBL" id="MFD2244745.1"/>
    </source>
</evidence>
<evidence type="ECO:0000256" key="6">
    <source>
        <dbReference type="ARBA" id="ARBA00023136"/>
    </source>
</evidence>
<dbReference type="Gene3D" id="1.20.1600.10">
    <property type="entry name" value="Outer membrane efflux proteins (OEP)"/>
    <property type="match status" value="1"/>
</dbReference>
<keyword evidence="5" id="KW-0812">Transmembrane</keyword>
<comment type="subcellular location">
    <subcellularLocation>
        <location evidence="1">Cell outer membrane</location>
    </subcellularLocation>
</comment>
<evidence type="ECO:0000256" key="7">
    <source>
        <dbReference type="ARBA" id="ARBA00023237"/>
    </source>
</evidence>
<keyword evidence="10" id="KW-1185">Reference proteome</keyword>
<name>A0ABW5CTX8_9BACT</name>